<protein>
    <recommendedName>
        <fullName evidence="3">nicotinate-nucleotide adenylyltransferase</fullName>
        <ecNumber evidence="3">2.7.7.18</ecNumber>
    </recommendedName>
</protein>
<evidence type="ECO:0000256" key="7">
    <source>
        <dbReference type="ARBA" id="ARBA00022741"/>
    </source>
</evidence>
<dbReference type="Pfam" id="PF01467">
    <property type="entry name" value="CTP_transf_like"/>
    <property type="match status" value="1"/>
</dbReference>
<comment type="function">
    <text evidence="1">Catalyzes the reversible adenylation of nicotinate mononucleotide (NaMN) to nicotinic acid adenine dinucleotide (NaAD).</text>
</comment>
<dbReference type="GO" id="GO:0005524">
    <property type="term" value="F:ATP binding"/>
    <property type="evidence" value="ECO:0007669"/>
    <property type="project" value="UniProtKB-KW"/>
</dbReference>
<dbReference type="GO" id="GO:0004515">
    <property type="term" value="F:nicotinate-nucleotide adenylyltransferase activity"/>
    <property type="evidence" value="ECO:0007669"/>
    <property type="project" value="UniProtKB-EC"/>
</dbReference>
<dbReference type="InterPro" id="IPR005248">
    <property type="entry name" value="NadD/NMNAT"/>
</dbReference>
<keyword evidence="4" id="KW-0662">Pyridine nucleotide biosynthesis</keyword>
<sequence>MRIIVGGSAANPPHVGHKVLIERLLICGLFDKVIWIPSGIRKGKEELIDPNHRVAMTMLTFPSEFLYLHRTTFLINFQDVYGKNTPTINWLRRFSKENPSDLIYWYTGADSVVPQEKFGGRCEIEAEWAEGDSLMKDWDFYILPRQNYLYPLGLVLPPKFKVLEMEQLPDVSSTDIRERIASGQPFETLVTGAVASYIKRFNLYGWKGR</sequence>
<keyword evidence="8" id="KW-0067">ATP-binding</keyword>
<reference evidence="12 13" key="1">
    <citation type="journal article" date="2016" name="Nat. Commun.">
        <title>Thousands of microbial genomes shed light on interconnected biogeochemical processes in an aquifer system.</title>
        <authorList>
            <person name="Anantharaman K."/>
            <person name="Brown C.T."/>
            <person name="Hug L.A."/>
            <person name="Sharon I."/>
            <person name="Castelle C.J."/>
            <person name="Probst A.J."/>
            <person name="Thomas B.C."/>
            <person name="Singh A."/>
            <person name="Wilkins M.J."/>
            <person name="Karaoz U."/>
            <person name="Brodie E.L."/>
            <person name="Williams K.H."/>
            <person name="Hubbard S.S."/>
            <person name="Banfield J.F."/>
        </authorList>
    </citation>
    <scope>NUCLEOTIDE SEQUENCE [LARGE SCALE GENOMIC DNA]</scope>
</reference>
<dbReference type="EMBL" id="MFTD01000008">
    <property type="protein sequence ID" value="OGI46938.1"/>
    <property type="molecule type" value="Genomic_DNA"/>
</dbReference>
<gene>
    <name evidence="12" type="ORF">A2121_01750</name>
</gene>
<evidence type="ECO:0000256" key="4">
    <source>
        <dbReference type="ARBA" id="ARBA00022642"/>
    </source>
</evidence>
<comment type="catalytic activity">
    <reaction evidence="10">
        <text>nicotinate beta-D-ribonucleotide + ATP + H(+) = deamido-NAD(+) + diphosphate</text>
        <dbReference type="Rhea" id="RHEA:22860"/>
        <dbReference type="ChEBI" id="CHEBI:15378"/>
        <dbReference type="ChEBI" id="CHEBI:30616"/>
        <dbReference type="ChEBI" id="CHEBI:33019"/>
        <dbReference type="ChEBI" id="CHEBI:57502"/>
        <dbReference type="ChEBI" id="CHEBI:58437"/>
        <dbReference type="EC" id="2.7.7.18"/>
    </reaction>
</comment>
<evidence type="ECO:0000256" key="6">
    <source>
        <dbReference type="ARBA" id="ARBA00022695"/>
    </source>
</evidence>
<keyword evidence="9" id="KW-0520">NAD</keyword>
<evidence type="ECO:0000256" key="9">
    <source>
        <dbReference type="ARBA" id="ARBA00023027"/>
    </source>
</evidence>
<organism evidence="12 13">
    <name type="scientific">Candidatus Nomurabacteria bacterium GWB1_40_6</name>
    <dbReference type="NCBI Taxonomy" id="1801727"/>
    <lineage>
        <taxon>Bacteria</taxon>
        <taxon>Candidatus Nomuraibacteriota</taxon>
    </lineage>
</organism>
<keyword evidence="7" id="KW-0547">Nucleotide-binding</keyword>
<dbReference type="EC" id="2.7.7.18" evidence="3"/>
<evidence type="ECO:0000256" key="5">
    <source>
        <dbReference type="ARBA" id="ARBA00022679"/>
    </source>
</evidence>
<evidence type="ECO:0000256" key="3">
    <source>
        <dbReference type="ARBA" id="ARBA00012389"/>
    </source>
</evidence>
<dbReference type="PANTHER" id="PTHR39321:SF3">
    <property type="entry name" value="PHOSPHOPANTETHEINE ADENYLYLTRANSFERASE"/>
    <property type="match status" value="1"/>
</dbReference>
<dbReference type="InterPro" id="IPR014729">
    <property type="entry name" value="Rossmann-like_a/b/a_fold"/>
</dbReference>
<name>A0A1F6TP90_9BACT</name>
<evidence type="ECO:0000256" key="1">
    <source>
        <dbReference type="ARBA" id="ARBA00002324"/>
    </source>
</evidence>
<accession>A0A1F6TP90</accession>
<evidence type="ECO:0000313" key="13">
    <source>
        <dbReference type="Proteomes" id="UP000176484"/>
    </source>
</evidence>
<dbReference type="SUPFAM" id="SSF52374">
    <property type="entry name" value="Nucleotidylyl transferase"/>
    <property type="match status" value="1"/>
</dbReference>
<dbReference type="Gene3D" id="3.40.50.620">
    <property type="entry name" value="HUPs"/>
    <property type="match status" value="1"/>
</dbReference>
<evidence type="ECO:0000256" key="10">
    <source>
        <dbReference type="ARBA" id="ARBA00048721"/>
    </source>
</evidence>
<evidence type="ECO:0000256" key="2">
    <source>
        <dbReference type="ARBA" id="ARBA00005019"/>
    </source>
</evidence>
<dbReference type="CDD" id="cd02165">
    <property type="entry name" value="NMNAT"/>
    <property type="match status" value="1"/>
</dbReference>
<keyword evidence="6" id="KW-0548">Nucleotidyltransferase</keyword>
<dbReference type="UniPathway" id="UPA00253">
    <property type="reaction ID" value="UER00332"/>
</dbReference>
<dbReference type="AlphaFoldDB" id="A0A1F6TP90"/>
<feature type="domain" description="Cytidyltransferase-like" evidence="11">
    <location>
        <begin position="10"/>
        <end position="179"/>
    </location>
</feature>
<comment type="caution">
    <text evidence="12">The sequence shown here is derived from an EMBL/GenBank/DDBJ whole genome shotgun (WGS) entry which is preliminary data.</text>
</comment>
<evidence type="ECO:0000256" key="8">
    <source>
        <dbReference type="ARBA" id="ARBA00022840"/>
    </source>
</evidence>
<evidence type="ECO:0000313" key="12">
    <source>
        <dbReference type="EMBL" id="OGI46938.1"/>
    </source>
</evidence>
<dbReference type="Proteomes" id="UP000176484">
    <property type="component" value="Unassembled WGS sequence"/>
</dbReference>
<proteinExistence type="predicted"/>
<evidence type="ECO:0000259" key="11">
    <source>
        <dbReference type="Pfam" id="PF01467"/>
    </source>
</evidence>
<dbReference type="PANTHER" id="PTHR39321">
    <property type="entry name" value="NICOTINATE-NUCLEOTIDE ADENYLYLTRANSFERASE-RELATED"/>
    <property type="match status" value="1"/>
</dbReference>
<keyword evidence="5" id="KW-0808">Transferase</keyword>
<comment type="pathway">
    <text evidence="2">Cofactor biosynthesis; NAD(+) biosynthesis; deamido-NAD(+) from nicotinate D-ribonucleotide: step 1/1.</text>
</comment>
<dbReference type="GO" id="GO:0009435">
    <property type="term" value="P:NAD+ biosynthetic process"/>
    <property type="evidence" value="ECO:0007669"/>
    <property type="project" value="UniProtKB-UniPathway"/>
</dbReference>
<dbReference type="InterPro" id="IPR004821">
    <property type="entry name" value="Cyt_trans-like"/>
</dbReference>